<sequence length="367" mass="39354">MRSFEVFTASVFAASVFGQEANLQGFSKAGMDNLNAAMKKNAGSGLVSLLAKNGEIVHFEAYGEVKGKPMPKDSIWNIMSMTKPISGAAMMTFYEEGKFQLDDPVAKHIPEVGQMKVSGQPQATPMTMAQLMSHSAGFPGLIAASGATLTKGVESVVKGNLAAQPGTKWAYGPGVEIQGYLMEKWAGKDFNDILQERILGPLGMNDTGFFIAGEKRSRIIGGAAPASKPTRIIPSYGLHSTAMDYFKFTQMLINDGEYNGKRYMKPESVKLMRTNVLQKGVPVTLGGGKGVGFGLNVAVLVDPVPPETRPKECFYWAGAFGTIFWIDPVNKLTWIGMLSGSMATGSNIRAAAAKVVYADLNRAAKRA</sequence>
<reference evidence="2" key="1">
    <citation type="journal article" date="2020" name="Stud. Mycol.">
        <title>101 Dothideomycetes genomes: a test case for predicting lifestyles and emergence of pathogens.</title>
        <authorList>
            <person name="Haridas S."/>
            <person name="Albert R."/>
            <person name="Binder M."/>
            <person name="Bloem J."/>
            <person name="Labutti K."/>
            <person name="Salamov A."/>
            <person name="Andreopoulos B."/>
            <person name="Baker S."/>
            <person name="Barry K."/>
            <person name="Bills G."/>
            <person name="Bluhm B."/>
            <person name="Cannon C."/>
            <person name="Castanera R."/>
            <person name="Culley D."/>
            <person name="Daum C."/>
            <person name="Ezra D."/>
            <person name="Gonzalez J."/>
            <person name="Henrissat B."/>
            <person name="Kuo A."/>
            <person name="Liang C."/>
            <person name="Lipzen A."/>
            <person name="Lutzoni F."/>
            <person name="Magnuson J."/>
            <person name="Mondo S."/>
            <person name="Nolan M."/>
            <person name="Ohm R."/>
            <person name="Pangilinan J."/>
            <person name="Park H.-J."/>
            <person name="Ramirez L."/>
            <person name="Alfaro M."/>
            <person name="Sun H."/>
            <person name="Tritt A."/>
            <person name="Yoshinaga Y."/>
            <person name="Zwiers L.-H."/>
            <person name="Turgeon B."/>
            <person name="Goodwin S."/>
            <person name="Spatafora J."/>
            <person name="Crous P."/>
            <person name="Grigoriev I."/>
        </authorList>
    </citation>
    <scope>NUCLEOTIDE SEQUENCE</scope>
    <source>
        <strain evidence="2">CBS 130266</strain>
    </source>
</reference>
<comment type="caution">
    <text evidence="2">The sequence shown here is derived from an EMBL/GenBank/DDBJ whole genome shotgun (WGS) entry which is preliminary data.</text>
</comment>
<accession>A0A9P4U077</accession>
<dbReference type="PANTHER" id="PTHR43283:SF3">
    <property type="entry name" value="BETA-LACTAMASE FAMILY PROTEIN (AFU_ORTHOLOGUE AFUA_5G07500)"/>
    <property type="match status" value="1"/>
</dbReference>
<dbReference type="PANTHER" id="PTHR43283">
    <property type="entry name" value="BETA-LACTAMASE-RELATED"/>
    <property type="match status" value="1"/>
</dbReference>
<dbReference type="SUPFAM" id="SSF56601">
    <property type="entry name" value="beta-lactamase/transpeptidase-like"/>
    <property type="match status" value="1"/>
</dbReference>
<dbReference type="EMBL" id="MU007030">
    <property type="protein sequence ID" value="KAF2431663.1"/>
    <property type="molecule type" value="Genomic_DNA"/>
</dbReference>
<dbReference type="Gene3D" id="3.40.710.10">
    <property type="entry name" value="DD-peptidase/beta-lactamase superfamily"/>
    <property type="match status" value="1"/>
</dbReference>
<name>A0A9P4U077_9PEZI</name>
<keyword evidence="3" id="KW-1185">Reference proteome</keyword>
<feature type="domain" description="Beta-lactamase-related" evidence="1">
    <location>
        <begin position="36"/>
        <end position="342"/>
    </location>
</feature>
<dbReference type="InterPro" id="IPR050789">
    <property type="entry name" value="Diverse_Enzym_Activities"/>
</dbReference>
<protein>
    <submittedName>
        <fullName evidence="2">Beta-lactamase/transpeptidase-like protein</fullName>
    </submittedName>
</protein>
<dbReference type="Proteomes" id="UP000800235">
    <property type="component" value="Unassembled WGS sequence"/>
</dbReference>
<organism evidence="2 3">
    <name type="scientific">Tothia fuscella</name>
    <dbReference type="NCBI Taxonomy" id="1048955"/>
    <lineage>
        <taxon>Eukaryota</taxon>
        <taxon>Fungi</taxon>
        <taxon>Dikarya</taxon>
        <taxon>Ascomycota</taxon>
        <taxon>Pezizomycotina</taxon>
        <taxon>Dothideomycetes</taxon>
        <taxon>Pleosporomycetidae</taxon>
        <taxon>Venturiales</taxon>
        <taxon>Cylindrosympodiaceae</taxon>
        <taxon>Tothia</taxon>
    </lineage>
</organism>
<evidence type="ECO:0000259" key="1">
    <source>
        <dbReference type="Pfam" id="PF00144"/>
    </source>
</evidence>
<dbReference type="Pfam" id="PF00144">
    <property type="entry name" value="Beta-lactamase"/>
    <property type="match status" value="1"/>
</dbReference>
<dbReference type="InterPro" id="IPR012338">
    <property type="entry name" value="Beta-lactam/transpept-like"/>
</dbReference>
<gene>
    <name evidence="2" type="ORF">EJ08DRAFT_712442</name>
</gene>
<dbReference type="AlphaFoldDB" id="A0A9P4U077"/>
<evidence type="ECO:0000313" key="3">
    <source>
        <dbReference type="Proteomes" id="UP000800235"/>
    </source>
</evidence>
<dbReference type="OrthoDB" id="5946976at2759"/>
<evidence type="ECO:0000313" key="2">
    <source>
        <dbReference type="EMBL" id="KAF2431663.1"/>
    </source>
</evidence>
<dbReference type="InterPro" id="IPR001466">
    <property type="entry name" value="Beta-lactam-related"/>
</dbReference>
<proteinExistence type="predicted"/>